<dbReference type="InterPro" id="IPR015943">
    <property type="entry name" value="WD40/YVTN_repeat-like_dom_sf"/>
</dbReference>
<feature type="compositionally biased region" description="Basic and acidic residues" evidence="1">
    <location>
        <begin position="1825"/>
        <end position="1840"/>
    </location>
</feature>
<dbReference type="PROSITE" id="PS00018">
    <property type="entry name" value="EF_HAND_1"/>
    <property type="match status" value="1"/>
</dbReference>
<dbReference type="InterPro" id="IPR036322">
    <property type="entry name" value="WD40_repeat_dom_sf"/>
</dbReference>
<feature type="compositionally biased region" description="Polar residues" evidence="1">
    <location>
        <begin position="1196"/>
        <end position="1209"/>
    </location>
</feature>
<reference evidence="2 3" key="1">
    <citation type="submission" date="2018-09" db="EMBL/GenBank/DDBJ databases">
        <title>Genomic investigation of the strawberry pathogen Phytophthora fragariae indicates pathogenicity is determined by transcriptional variation in three key races.</title>
        <authorList>
            <person name="Adams T.M."/>
            <person name="Armitage A.D."/>
            <person name="Sobczyk M.K."/>
            <person name="Bates H.J."/>
            <person name="Dunwell J.M."/>
            <person name="Nellist C.F."/>
            <person name="Harrison R.J."/>
        </authorList>
    </citation>
    <scope>NUCLEOTIDE SEQUENCE [LARGE SCALE GENOMIC DNA]</scope>
    <source>
        <strain evidence="2 3">ONT-3</strain>
    </source>
</reference>
<sequence>MYQAKETLQLRHQLSASGLSLRAAAYDTRRHQVLTFDSHPLRPHVLRLFSLRRELKSVPLFDKTDDESTTKRHKPAKKATSTSTASTSAVRKRPSFFESQLQQLHEEHDKRLEQSKEELVVPRVLLQYSPTLDVFVCVYSRAKRPKGASKVPKATTQGVALFEPATLRRLLVYRGPETHSLQCAHFDPSTDKLVLASHLQSDTRGHEAAGAMLPSAPKNVVEILQLSKRLDDRHASWPAGLTQDRNERPTTLLFVENTRTSLRHPDTLALICASRGLRELYGAVSDCGSASTDTCSALLEWRQSGGKFVLARRIMLRARITAMTLSPCGDWLLVGFCTGGLRVWNVNGSRTNGSALFTVDADPYEPTGPGVADAQAEVLSSIEITTTPTSELTGTTEAATPTDVIVIAAERDTGVVRHWMFSVERKMFEDNSDGTNSGEHRYPRLSLVGKFIAGGKDQIGKDESPGKFKNRDSLGPPLRTLVMCVTIDMGSCFENLLLVVREDVIHVLKVQTVLYVMQEFTSIEEVYSVRAITEQGESTVISLSSTAACKLRIFPLDDSSNPASRSTKQLFITPHTSDVSPHVCSIETVTNARMQISFVVIAWSSGVVDVYDLEHEQHVLKLQDNYLTDQISALSIVAFQRVIAKKSKLPKGDPIGYLSSRSYEDIYQNPNSELAGADTSDESAEQAPKTLIVVGTETGKLYGWKADALCDGDLSFKSIQKANVKAQAAHSSHIIQIARMDAAACGGRAVLASVAADGIIKLWSVPSLKLIGHVSSAAEGCPSTASCIEIMRGHSRVNGAGNQSSVNVYVIAGYNDGRLATWCVDTKRVSFQRLDVSTNHERRVTKICHIASDVASTGLAEFLSCSLDMTVIQWQILGSGSVQEKRYFDIGAAIIDMVLVKEQTILALAHEVCKFSFAPSSKCDMKYLVKPELIAKSPDADNESYEADSTSVNDDEYPTTPTTRSVEDPADVAIQPRQTTRSVDEYLTLHVPSAVLHLEAASSGAVTTTTATDSAPATRLSEQDERTFSSWNEMMPRHIRESKSADKFQRRSIDDGILREYLQDYIARHGSGGTMTANRITHLFALRPELPNVKRPGFALAKSLKDLKLTAQTRVDSEEALQIMRLLLTTSTASRPSFDAPTMTRSLKQKEPSNEKVRAQRTREKKQARRKPVVTYNLLGEKYVRWEDVPEDEDATQNQSPPSPTNSLIVHTPPSPHLRDQSGFEEDPLSAEVGFVEPPPLELPSSTAVNEAEVLEDSNEIAETPTTDSTETLPTSSPLINSSRPHASEESSEEEDGEEEEEGEEDSGDTDNEDDSVNDNLLYPLVSPGFLRNIMLFMQEYAQGAPTRLLRTDSPDFSDEATHYYRGPARWIELQCFLRLLVGEWKQQNAQFRVVERLLFVHPQRDAALEGDLLEKLRLMLSCFVFYDHERVGAMTISDFETLLFKLRYLWSEEGVVEQVAPSKNKLFENAIVAIRKRFIDLNHDGQLCYLDFWAMLYIVGVKTRGLIHFHEIPSFCRDYRLEILPELSDMVRNYMELSCTLLLPKGLQVGKSSIDQKAERQHRRRVGGLHDGIFHISKTLKGSLSTQELLSSDDTKKLGLFLDGAAPATRQTASTTALDRFRPVSVEAEFRATSGYSSSRREPVVVGVRPSGPTPKPVAPLRVSVMGGSDLLSGTNSTDSWVQNGISPQTNAWSRDKATQRGAYTNMYIQFPQVPPVCRRVGANEIRTFPATQILGSMPMEEESEEEDSSIDYDVSPTQEEPEEMPLDEPPPLDRTHSFRAVVLEEDVASEEPAVEESMPPTPKPILEKRRSATAVVVVPTVETEKSVSRTNSRHELLKRPSSRSLQRAVSERIKLEEAAIQLEAEKLSSPPPRQPSPTSPISTTRKKTSPDSESDADQIVIPRTEPEVTANIIETSIEKCPQVVEPDEPTPMPVEEVRPEPEPVVQIRIEVVEPAIVQPVVEQTIVAELLVVDPVVEPTVEPVVLPEPVREVTVLESIEPVVLDEVTPTPAPPEEPAPTTAREPYQDAESDAVSEELPDITTEAEYKPQVIRTEEIQIHRTFRFSQQPTFLHSIAVTNNPYRTAMWNPNDDSESDEEDAQKGSVKKYAASNRGGFDADDPIYSSGDESVTSTRTGTMLNGAKAHKQSGEGETQSSAASPNSISAHSKDAAMPLKPQASYSQLSRLDSDLQPTLRHRKEKKLNGLDYSYLDDLESIQDEVEDEKEILTSDPLKPMKCKRLDEDAERALYGERLVSALGEGIAFTPEAEAAMQQKWQQFFNDSESKMFAAMRNDLEKKQMEQRETEERQKRLRKKWQEQRDQDLQRLQNSRHNSILMSSANTNSATGAVDASFRLRRIRRESCRQLTEELEFGVSVQRDLKETKDMEFFHFYYLPEGHGSIITLKMHALRGDAEVFMSTDTKVPCSSDFMWRSYERMAKTAGEGHRIILYPHDLLRVVTSATANAAPTEHAAAIVESNASTASLRSFYPKQPDATSLKVGFYLSVVALEPGTTFTLAVMSSGQKMQPSRAIQTVDYLIDRFNMLSRSFQGQSVVPFVSSSSVRAMSANGSARSEINDRRILSSGNDSGTIEEGGDNEENSNENEPTEAATKRRKSKKSVDERGQKELKSFQHLLETLSEKKGFGSPRAASILLAGPCEEHLEFVQDEDQRLQEMHQILSPPKTCPEGSLGHRDSIAVVTERRLTLQGKRQKLRRVVAARLQKKLAPLRHKSIAGGELEKSASTGGLANLRVAKTAPRPVAYSITSLDPLPRSQRFKATGTPLAQVRLSSVIDKGSTNGAELEQKE</sequence>
<protein>
    <submittedName>
        <fullName evidence="2">Uncharacterized protein</fullName>
    </submittedName>
</protein>
<feature type="compositionally biased region" description="Polar residues" evidence="1">
    <location>
        <begin position="2127"/>
        <end position="2139"/>
    </location>
</feature>
<feature type="region of interest" description="Disordered" evidence="1">
    <location>
        <begin position="939"/>
        <end position="966"/>
    </location>
</feature>
<dbReference type="Proteomes" id="UP000488956">
    <property type="component" value="Unassembled WGS sequence"/>
</dbReference>
<feature type="compositionally biased region" description="Acidic residues" evidence="1">
    <location>
        <begin position="2592"/>
        <end position="2605"/>
    </location>
</feature>
<feature type="region of interest" description="Disordered" evidence="1">
    <location>
        <begin position="2006"/>
        <end position="2039"/>
    </location>
</feature>
<feature type="region of interest" description="Disordered" evidence="1">
    <location>
        <begin position="1134"/>
        <end position="1172"/>
    </location>
</feature>
<dbReference type="InterPro" id="IPR018247">
    <property type="entry name" value="EF_Hand_1_Ca_BS"/>
</dbReference>
<feature type="compositionally biased region" description="Low complexity" evidence="1">
    <location>
        <begin position="1263"/>
        <end position="1279"/>
    </location>
</feature>
<feature type="compositionally biased region" description="Pro residues" evidence="1">
    <location>
        <begin position="1871"/>
        <end position="1880"/>
    </location>
</feature>
<dbReference type="SUPFAM" id="SSF50978">
    <property type="entry name" value="WD40 repeat-like"/>
    <property type="match status" value="1"/>
</dbReference>
<feature type="region of interest" description="Disordered" evidence="1">
    <location>
        <begin position="1825"/>
        <end position="1850"/>
    </location>
</feature>
<feature type="region of interest" description="Disordered" evidence="1">
    <location>
        <begin position="2086"/>
        <end position="2173"/>
    </location>
</feature>
<feature type="compositionally biased region" description="Basic and acidic residues" evidence="1">
    <location>
        <begin position="1148"/>
        <end position="1162"/>
    </location>
</feature>
<name>A0A6G0KWW8_9STRA</name>
<feature type="region of interest" description="Disordered" evidence="1">
    <location>
        <begin position="2567"/>
        <end position="2624"/>
    </location>
</feature>
<feature type="compositionally biased region" description="Acidic residues" evidence="1">
    <location>
        <begin position="1290"/>
        <end position="1317"/>
    </location>
</feature>
<dbReference type="EMBL" id="QXFX01000901">
    <property type="protein sequence ID" value="KAE9101248.1"/>
    <property type="molecule type" value="Genomic_DNA"/>
</dbReference>
<feature type="region of interest" description="Disordered" evidence="1">
    <location>
        <begin position="1737"/>
        <end position="1776"/>
    </location>
</feature>
<organism evidence="2 3">
    <name type="scientific">Phytophthora fragariae</name>
    <dbReference type="NCBI Taxonomy" id="53985"/>
    <lineage>
        <taxon>Eukaryota</taxon>
        <taxon>Sar</taxon>
        <taxon>Stramenopiles</taxon>
        <taxon>Oomycota</taxon>
        <taxon>Peronosporomycetes</taxon>
        <taxon>Peronosporales</taxon>
        <taxon>Peronosporaceae</taxon>
        <taxon>Phytophthora</taxon>
    </lineage>
</organism>
<dbReference type="Gene3D" id="2.130.10.10">
    <property type="entry name" value="YVTN repeat-like/Quinoprotein amine dehydrogenase"/>
    <property type="match status" value="1"/>
</dbReference>
<feature type="compositionally biased region" description="Basic and acidic residues" evidence="1">
    <location>
        <begin position="2298"/>
        <end position="2324"/>
    </location>
</feature>
<feature type="region of interest" description="Disordered" evidence="1">
    <location>
        <begin position="1190"/>
        <end position="1228"/>
    </location>
</feature>
<feature type="region of interest" description="Disordered" evidence="1">
    <location>
        <begin position="2298"/>
        <end position="2329"/>
    </location>
</feature>
<feature type="region of interest" description="Disordered" evidence="1">
    <location>
        <begin position="1788"/>
        <end position="1807"/>
    </location>
</feature>
<feature type="region of interest" description="Disordered" evidence="1">
    <location>
        <begin position="1865"/>
        <end position="1906"/>
    </location>
</feature>
<dbReference type="InterPro" id="IPR001680">
    <property type="entry name" value="WD40_rpt"/>
</dbReference>
<accession>A0A6G0KWW8</accession>
<dbReference type="SMART" id="SM00320">
    <property type="entry name" value="WD40"/>
    <property type="match status" value="4"/>
</dbReference>
<comment type="caution">
    <text evidence="2">The sequence shown here is derived from an EMBL/GenBank/DDBJ whole genome shotgun (WGS) entry which is preliminary data.</text>
</comment>
<feature type="region of interest" description="Disordered" evidence="1">
    <location>
        <begin position="1258"/>
        <end position="1319"/>
    </location>
</feature>
<feature type="compositionally biased region" description="Low complexity" evidence="1">
    <location>
        <begin position="78"/>
        <end position="89"/>
    </location>
</feature>
<feature type="compositionally biased region" description="Basic residues" evidence="1">
    <location>
        <begin position="1163"/>
        <end position="1172"/>
    </location>
</feature>
<evidence type="ECO:0000313" key="2">
    <source>
        <dbReference type="EMBL" id="KAE9101248.1"/>
    </source>
</evidence>
<feature type="compositionally biased region" description="Acidic residues" evidence="1">
    <location>
        <begin position="1741"/>
        <end position="1752"/>
    </location>
</feature>
<evidence type="ECO:0000313" key="3">
    <source>
        <dbReference type="Proteomes" id="UP000488956"/>
    </source>
</evidence>
<feature type="region of interest" description="Disordered" evidence="1">
    <location>
        <begin position="64"/>
        <end position="93"/>
    </location>
</feature>
<feature type="compositionally biased region" description="Acidic residues" evidence="1">
    <location>
        <begin position="2028"/>
        <end position="2039"/>
    </location>
</feature>
<proteinExistence type="predicted"/>
<gene>
    <name evidence="2" type="ORF">PF010_g14517</name>
</gene>
<evidence type="ECO:0000256" key="1">
    <source>
        <dbReference type="SAM" id="MobiDB-lite"/>
    </source>
</evidence>
<feature type="compositionally biased region" description="Polar residues" evidence="1">
    <location>
        <begin position="2151"/>
        <end position="2166"/>
    </location>
</feature>